<protein>
    <submittedName>
        <fullName evidence="1">Cell invasion protein</fullName>
    </submittedName>
</protein>
<dbReference type="EMBL" id="LR134156">
    <property type="protein sequence ID" value="VEA75404.1"/>
    <property type="molecule type" value="Genomic_DNA"/>
</dbReference>
<dbReference type="AlphaFoldDB" id="A0A3S4HD10"/>
<dbReference type="Gene3D" id="3.30.300.170">
    <property type="match status" value="1"/>
</dbReference>
<dbReference type="NCBIfam" id="TIGR02554">
    <property type="entry name" value="PrgH"/>
    <property type="match status" value="1"/>
</dbReference>
<dbReference type="NCBIfam" id="NF011855">
    <property type="entry name" value="PRK15327.1"/>
    <property type="match status" value="1"/>
</dbReference>
<dbReference type="Gene3D" id="3.30.70.1770">
    <property type="match status" value="1"/>
</dbReference>
<dbReference type="InterPro" id="IPR019029">
    <property type="entry name" value="T3SS_PrgH/EprH-like"/>
</dbReference>
<dbReference type="Gene3D" id="3.30.70.1780">
    <property type="match status" value="1"/>
</dbReference>
<dbReference type="Proteomes" id="UP000275676">
    <property type="component" value="Chromosome"/>
</dbReference>
<sequence>MAALAGFFILGIGTVGTLWILNSPQRQAAELDSLLGQEKERFQVLPGRDKMLYVSAQNERDTLWARQVLARGDYDKNARVINENEENKRISTWLDTYYPQLAYYRLHFDEPRKPVFWLSRQRNNMSKKEIEVLSQKLRALMPYADSVDITLMDDVAAAGQAEAGLKQQALPYSRRNHKGGVTFVIQGALDDVEILRARQFVDSYYRTWGGRYVQFAIELKDDWLKGRSFQYGAEGYIKMSPGHWYFPSPL</sequence>
<accession>A0A3S4HD10</accession>
<evidence type="ECO:0000313" key="2">
    <source>
        <dbReference type="Proteomes" id="UP000275676"/>
    </source>
</evidence>
<dbReference type="GO" id="GO:0016020">
    <property type="term" value="C:membrane"/>
    <property type="evidence" value="ECO:0007669"/>
    <property type="project" value="InterPro"/>
</dbReference>
<evidence type="ECO:0000313" key="1">
    <source>
        <dbReference type="EMBL" id="VEA75404.1"/>
    </source>
</evidence>
<gene>
    <name evidence="1" type="primary">prgH_2</name>
    <name evidence="1" type="ORF">NCTC10047_01231</name>
</gene>
<reference evidence="1 2" key="1">
    <citation type="submission" date="2018-12" db="EMBL/GenBank/DDBJ databases">
        <authorList>
            <consortium name="Pathogen Informatics"/>
        </authorList>
    </citation>
    <scope>NUCLEOTIDE SEQUENCE [LARGE SCALE GENOMIC DNA]</scope>
    <source>
        <strain evidence="1 2">NCTC10047</strain>
    </source>
</reference>
<dbReference type="InterPro" id="IPR013387">
    <property type="entry name" value="T3SS_PrgH/EprH"/>
</dbReference>
<dbReference type="Pfam" id="PF09480">
    <property type="entry name" value="PrgH"/>
    <property type="match status" value="1"/>
</dbReference>
<name>A0A3S4HD10_SALER</name>
<organism evidence="1 2">
    <name type="scientific">Salmonella enterica subsp. arizonae</name>
    <dbReference type="NCBI Taxonomy" id="59203"/>
    <lineage>
        <taxon>Bacteria</taxon>
        <taxon>Pseudomonadati</taxon>
        <taxon>Pseudomonadota</taxon>
        <taxon>Gammaproteobacteria</taxon>
        <taxon>Enterobacterales</taxon>
        <taxon>Enterobacteriaceae</taxon>
        <taxon>Salmonella</taxon>
    </lineage>
</organism>
<proteinExistence type="predicted"/>